<dbReference type="OrthoDB" id="128875at2"/>
<comment type="caution">
    <text evidence="2">The sequence shown here is derived from an EMBL/GenBank/DDBJ whole genome shotgun (WGS) entry which is preliminary data.</text>
</comment>
<dbReference type="NCBIfam" id="NF033832">
    <property type="entry name" value="sce7726_fam"/>
    <property type="match status" value="1"/>
</dbReference>
<dbReference type="AlphaFoldDB" id="A0A3D8YL91"/>
<reference evidence="3" key="2">
    <citation type="journal article" date="2018" name="Vet. Microbiol.">
        <title>Molecular epidemiology of methicillin-resistant staphylococci amongst veterinary personnel, personnel-owned pets, patients and the hospital environment of two companion animal veterinary hospitals.</title>
        <authorList>
            <person name="Worthing K.A."/>
            <person name="Brown J."/>
            <person name="Gerber L."/>
            <person name="Abraham S."/>
            <person name="Trott D."/>
            <person name="Norris J.M."/>
        </authorList>
    </citation>
    <scope>NUCLEOTIDE SEQUENCE [LARGE SCALE GENOMIC DNA]</scope>
    <source>
        <strain evidence="3">ST496-2</strain>
    </source>
</reference>
<evidence type="ECO:0000313" key="4">
    <source>
        <dbReference type="Proteomes" id="UP000600220"/>
    </source>
</evidence>
<reference evidence="2" key="1">
    <citation type="journal article" date="2018" name="Vet. Microbiol.">
        <title>Methicillin-resistant staphylococci amongst veterinary personnel, personnel-owned pets, patients and the hospital environment of two small animal veterinary hospitals.</title>
        <authorList>
            <person name="Worthing K.A."/>
            <person name="Brown J."/>
            <person name="Gerber L."/>
            <person name="Abraham S."/>
            <person name="Trott D."/>
            <person name="Norris J.M."/>
        </authorList>
    </citation>
    <scope>NUCLEOTIDE SEQUENCE</scope>
    <source>
        <strain evidence="2">ST496-2</strain>
    </source>
</reference>
<evidence type="ECO:0000313" key="1">
    <source>
        <dbReference type="EMBL" id="EGQ4386129.1"/>
    </source>
</evidence>
<reference evidence="1 4" key="3">
    <citation type="submission" date="2018-11" db="EMBL/GenBank/DDBJ databases">
        <authorList>
            <consortium name="Veterinary Laboratory Investigation and Response Network"/>
        </authorList>
    </citation>
    <scope>NUCLEOTIDE SEQUENCE [LARGE SCALE GENOMIC DNA]</scope>
    <source>
        <strain evidence="1 4">SPSE-18-VL-LA-PA-Ryan-0021</strain>
    </source>
</reference>
<evidence type="ECO:0000313" key="3">
    <source>
        <dbReference type="Proteomes" id="UP000256409"/>
    </source>
</evidence>
<accession>A0A3D8YL91</accession>
<dbReference type="Proteomes" id="UP000600220">
    <property type="component" value="Unassembled WGS sequence"/>
</dbReference>
<sequence length="290" mass="34381">MATINILNKVFSKNVLRELIREGESDLLNKAYYQIFNDDAPHLNNHKKIEQLYNVLKKNYRNEYFFKNTMLNKLLLGKHALNTTVAMTELPIKRSKADFILINGKAIVYEIKTKLDALQRLDNQIMDYYTVFDHVEIIVDEAHLNKVKSRYLNTSVGISVLSKKNTISQKQRPSPNRQWLNHIAIYKVLRKEERKSIIKMFYGYSPEFDQFSEYQALLKMFQKIEIEPLYEQFIQLLKQRDTVKAYQNDFKNVPYELRFITYFSQFRKNDYHNLNIALGGGKDVLSISKR</sequence>
<dbReference type="EMBL" id="AAXKXX010000045">
    <property type="protein sequence ID" value="EGQ4386129.1"/>
    <property type="molecule type" value="Genomic_DNA"/>
</dbReference>
<name>A0A3D8YL91_STAPS</name>
<evidence type="ECO:0000313" key="2">
    <source>
        <dbReference type="EMBL" id="REA80746.1"/>
    </source>
</evidence>
<dbReference type="Proteomes" id="UP000256409">
    <property type="component" value="Unassembled WGS sequence"/>
</dbReference>
<proteinExistence type="predicted"/>
<dbReference type="EMBL" id="QQPC01000067">
    <property type="protein sequence ID" value="REA80746.1"/>
    <property type="molecule type" value="Genomic_DNA"/>
</dbReference>
<organism evidence="2 3">
    <name type="scientific">Staphylococcus pseudintermedius</name>
    <dbReference type="NCBI Taxonomy" id="283734"/>
    <lineage>
        <taxon>Bacteria</taxon>
        <taxon>Bacillati</taxon>
        <taxon>Bacillota</taxon>
        <taxon>Bacilli</taxon>
        <taxon>Bacillales</taxon>
        <taxon>Staphylococcaceae</taxon>
        <taxon>Staphylococcus</taxon>
        <taxon>Staphylococcus intermedius group</taxon>
    </lineage>
</organism>
<keyword evidence="4" id="KW-1185">Reference proteome</keyword>
<evidence type="ECO:0008006" key="5">
    <source>
        <dbReference type="Google" id="ProtNLM"/>
    </source>
</evidence>
<dbReference type="RefSeq" id="WP_037542450.1">
    <property type="nucleotide sequence ID" value="NZ_BAAFHW010000258.1"/>
</dbReference>
<dbReference type="InterPro" id="IPR047729">
    <property type="entry name" value="Sce7726-like"/>
</dbReference>
<protein>
    <recommendedName>
        <fullName evidence="5">Sce7726 family protein</fullName>
    </recommendedName>
</protein>
<gene>
    <name evidence="2" type="ORF">DV961_09755</name>
    <name evidence="1" type="ORF">EGV54_13910</name>
</gene>